<keyword evidence="2" id="KW-1185">Reference proteome</keyword>
<dbReference type="Proteomes" id="UP000032180">
    <property type="component" value="Chromosome 4"/>
</dbReference>
<organism evidence="1 2">
    <name type="scientific">Leersia perrieri</name>
    <dbReference type="NCBI Taxonomy" id="77586"/>
    <lineage>
        <taxon>Eukaryota</taxon>
        <taxon>Viridiplantae</taxon>
        <taxon>Streptophyta</taxon>
        <taxon>Embryophyta</taxon>
        <taxon>Tracheophyta</taxon>
        <taxon>Spermatophyta</taxon>
        <taxon>Magnoliopsida</taxon>
        <taxon>Liliopsida</taxon>
        <taxon>Poales</taxon>
        <taxon>Poaceae</taxon>
        <taxon>BOP clade</taxon>
        <taxon>Oryzoideae</taxon>
        <taxon>Oryzeae</taxon>
        <taxon>Oryzinae</taxon>
        <taxon>Leersia</taxon>
    </lineage>
</organism>
<evidence type="ECO:0000313" key="2">
    <source>
        <dbReference type="Proteomes" id="UP000032180"/>
    </source>
</evidence>
<proteinExistence type="predicted"/>
<dbReference type="Gramene" id="LPERR04G15330.1">
    <property type="protein sequence ID" value="LPERR04G15330.1"/>
    <property type="gene ID" value="LPERR04G15330"/>
</dbReference>
<name>A0A0D9W784_9ORYZ</name>
<accession>A0A0D9W784</accession>
<sequence length="69" mass="7315">MPSIVVPRLLPLSCVHNHRHSCRLCPASVAIVAIILCLQPPSPRHPASAVDGSGAATHARLIDNFETQA</sequence>
<dbReference type="EnsemblPlants" id="LPERR04G15330.1">
    <property type="protein sequence ID" value="LPERR04G15330.1"/>
    <property type="gene ID" value="LPERR04G15330"/>
</dbReference>
<dbReference type="AlphaFoldDB" id="A0A0D9W784"/>
<evidence type="ECO:0000313" key="1">
    <source>
        <dbReference type="EnsemblPlants" id="LPERR04G15330.1"/>
    </source>
</evidence>
<reference evidence="1 2" key="1">
    <citation type="submission" date="2012-08" db="EMBL/GenBank/DDBJ databases">
        <title>Oryza genome evolution.</title>
        <authorList>
            <person name="Wing R.A."/>
        </authorList>
    </citation>
    <scope>NUCLEOTIDE SEQUENCE</scope>
</reference>
<dbReference type="HOGENOM" id="CLU_2779506_0_0_1"/>
<protein>
    <submittedName>
        <fullName evidence="1">Uncharacterized protein</fullName>
    </submittedName>
</protein>
<reference evidence="1" key="3">
    <citation type="submission" date="2015-04" db="UniProtKB">
        <authorList>
            <consortium name="EnsemblPlants"/>
        </authorList>
    </citation>
    <scope>IDENTIFICATION</scope>
</reference>
<reference evidence="2" key="2">
    <citation type="submission" date="2013-12" db="EMBL/GenBank/DDBJ databases">
        <authorList>
            <person name="Yu Y."/>
            <person name="Lee S."/>
            <person name="de Baynast K."/>
            <person name="Wissotski M."/>
            <person name="Liu L."/>
            <person name="Talag J."/>
            <person name="Goicoechea J."/>
            <person name="Angelova A."/>
            <person name="Jetty R."/>
            <person name="Kudrna D."/>
            <person name="Golser W."/>
            <person name="Rivera L."/>
            <person name="Zhang J."/>
            <person name="Wing R."/>
        </authorList>
    </citation>
    <scope>NUCLEOTIDE SEQUENCE</scope>
</reference>